<reference evidence="9 10" key="1">
    <citation type="journal article" date="2012" name="PLoS ONE">
        <title>The purine-utilizing bacterium Clostridium acidurici 9a: a genome-guided metabolic reconsideration.</title>
        <authorList>
            <person name="Hartwich K."/>
            <person name="Poehlein A."/>
            <person name="Daniel R."/>
        </authorList>
    </citation>
    <scope>NUCLEOTIDE SEQUENCE [LARGE SCALE GENOMIC DNA]</scope>
    <source>
        <strain evidence="10">ATCC 7906 / DSM 604 / BCRC 14475 / CIP 104303 / KCTC 5404 / NCIMB 10678 / 9a</strain>
    </source>
</reference>
<feature type="binding site" evidence="7">
    <location>
        <position position="342"/>
    </location>
    <ligand>
        <name>phosphoenolpyruvate</name>
        <dbReference type="ChEBI" id="CHEBI:58702"/>
    </ligand>
</feature>
<comment type="similarity">
    <text evidence="2 7">Belongs to the EPSP synthase family.</text>
</comment>
<feature type="binding site" evidence="7">
    <location>
        <position position="311"/>
    </location>
    <ligand>
        <name>3-phosphoshikimate</name>
        <dbReference type="ChEBI" id="CHEBI:145989"/>
    </ligand>
</feature>
<feature type="binding site" evidence="7">
    <location>
        <position position="98"/>
    </location>
    <ligand>
        <name>phosphoenolpyruvate</name>
        <dbReference type="ChEBI" id="CHEBI:58702"/>
    </ligand>
</feature>
<feature type="binding site" evidence="7">
    <location>
        <position position="197"/>
    </location>
    <ligand>
        <name>3-phosphoshikimate</name>
        <dbReference type="ChEBI" id="CHEBI:145989"/>
    </ligand>
</feature>
<feature type="binding site" evidence="7">
    <location>
        <position position="26"/>
    </location>
    <ligand>
        <name>3-phosphoshikimate</name>
        <dbReference type="ChEBI" id="CHEBI:145989"/>
    </ligand>
</feature>
<feature type="binding site" evidence="7">
    <location>
        <position position="411"/>
    </location>
    <ligand>
        <name>phosphoenolpyruvate</name>
        <dbReference type="ChEBI" id="CHEBI:58702"/>
    </ligand>
</feature>
<dbReference type="PIRSF" id="PIRSF000505">
    <property type="entry name" value="EPSPS"/>
    <property type="match status" value="1"/>
</dbReference>
<feature type="binding site" evidence="7">
    <location>
        <position position="169"/>
    </location>
    <ligand>
        <name>3-phosphoshikimate</name>
        <dbReference type="ChEBI" id="CHEBI:145989"/>
    </ligand>
</feature>
<comment type="function">
    <text evidence="7">Catalyzes the transfer of the enolpyruvyl moiety of phosphoenolpyruvate (PEP) to the 5-hydroxyl of shikimate-3-phosphate (S3P) to produce enolpyruvyl shikimate-3-phosphate and inorganic phosphate.</text>
</comment>
<sequence>MKNIKITPSELKGEVNIPPSKSMSHRAIICASLSEGISNIDNVDFSDDIIATLEGMKSLGVEVLGIEKDKEKSTSKVIIKGKDELKVLNDTIDCFESGSTIRFLIPIATLANEKIKVTGRGRLVERPMDTYYKIFEKQNIKYETTDGKIPVTIEGKIKPDTFEMEGNISSQFITGLLFTLPLLNEDSKIVITTELESKGYVDLTIDVLKKFGIEIENKDYKEFYIRGNQKYKARDYKVEGDYSQVAFWIVGGILNGDIKCNGLDLESLQGDKVVLEIVKKMGANIITEGDSVIVKKSKTKGTVIDASECPDIIPILSVLASVSEGETRVINGKRLRIKESDRLNSTATILNELGADVEELEDGLIIRGVEKLKGGVTLDSWGDHRIAMALGIASTICEEPIIITNSHVVAKSYPNFWEDFTEVGGKINEWNMG</sequence>
<feature type="binding site" evidence="7">
    <location>
        <position position="21"/>
    </location>
    <ligand>
        <name>3-phosphoshikimate</name>
        <dbReference type="ChEBI" id="CHEBI:145989"/>
    </ligand>
</feature>
<comment type="subcellular location">
    <subcellularLocation>
        <location evidence="7">Cytoplasm</location>
    </subcellularLocation>
</comment>
<keyword evidence="4 7" id="KW-0808">Transferase</keyword>
<dbReference type="PROSITE" id="PS00885">
    <property type="entry name" value="EPSP_SYNTHASE_2"/>
    <property type="match status" value="1"/>
</dbReference>
<feature type="binding site" evidence="7">
    <location>
        <position position="170"/>
    </location>
    <ligand>
        <name>3-phosphoshikimate</name>
        <dbReference type="ChEBI" id="CHEBI:145989"/>
    </ligand>
</feature>
<dbReference type="GO" id="GO:0005737">
    <property type="term" value="C:cytoplasm"/>
    <property type="evidence" value="ECO:0007669"/>
    <property type="project" value="UniProtKB-SubCell"/>
</dbReference>
<keyword evidence="3 7" id="KW-0028">Amino-acid biosynthesis</keyword>
<dbReference type="EC" id="2.5.1.19" evidence="7"/>
<keyword evidence="7" id="KW-0963">Cytoplasm</keyword>
<feature type="domain" description="Enolpyruvate transferase" evidence="8">
    <location>
        <begin position="8"/>
        <end position="419"/>
    </location>
</feature>
<evidence type="ECO:0000256" key="3">
    <source>
        <dbReference type="ARBA" id="ARBA00022605"/>
    </source>
</evidence>
<evidence type="ECO:0000256" key="2">
    <source>
        <dbReference type="ARBA" id="ARBA00009948"/>
    </source>
</evidence>
<name>K0AZM3_GOTA9</name>
<dbReference type="eggNOG" id="COG0128">
    <property type="taxonomic scope" value="Bacteria"/>
</dbReference>
<dbReference type="HOGENOM" id="CLU_024321_0_0_9"/>
<dbReference type="CDD" id="cd01556">
    <property type="entry name" value="EPSP_synthase"/>
    <property type="match status" value="1"/>
</dbReference>
<dbReference type="Proteomes" id="UP000006094">
    <property type="component" value="Chromosome"/>
</dbReference>
<proteinExistence type="inferred from homology"/>
<keyword evidence="5 7" id="KW-0057">Aromatic amino acid biosynthesis</keyword>
<dbReference type="Gene3D" id="3.65.10.10">
    <property type="entry name" value="Enolpyruvate transferase domain"/>
    <property type="match status" value="2"/>
</dbReference>
<feature type="binding site" evidence="7">
    <location>
        <position position="21"/>
    </location>
    <ligand>
        <name>phosphoenolpyruvate</name>
        <dbReference type="ChEBI" id="CHEBI:58702"/>
    </ligand>
</feature>
<dbReference type="InterPro" id="IPR023193">
    <property type="entry name" value="EPSP_synthase_CS"/>
</dbReference>
<comment type="pathway">
    <text evidence="1 7">Metabolic intermediate biosynthesis; chorismate biosynthesis; chorismate from D-erythrose 4-phosphate and phosphoenolpyruvate: step 6/7.</text>
</comment>
<feature type="active site" description="Proton acceptor" evidence="7">
    <location>
        <position position="311"/>
    </location>
</feature>
<dbReference type="Pfam" id="PF00275">
    <property type="entry name" value="EPSP_synthase"/>
    <property type="match status" value="1"/>
</dbReference>
<protein>
    <recommendedName>
        <fullName evidence="7">3-phosphoshikimate 1-carboxyvinyltransferase</fullName>
        <ecNumber evidence="7">2.5.1.19</ecNumber>
    </recommendedName>
    <alternativeName>
        <fullName evidence="7">5-enolpyruvylshikimate-3-phosphate synthase</fullName>
        <shortName evidence="7">EPSP synthase</shortName>
        <shortName evidence="7">EPSPS</shortName>
    </alternativeName>
</protein>
<feature type="binding site" evidence="7">
    <location>
        <position position="338"/>
    </location>
    <ligand>
        <name>3-phosphoshikimate</name>
        <dbReference type="ChEBI" id="CHEBI:145989"/>
    </ligand>
</feature>
<feature type="binding site" evidence="7">
    <location>
        <position position="22"/>
    </location>
    <ligand>
        <name>3-phosphoshikimate</name>
        <dbReference type="ChEBI" id="CHEBI:145989"/>
    </ligand>
</feature>
<dbReference type="GO" id="GO:0009423">
    <property type="term" value="P:chorismate biosynthetic process"/>
    <property type="evidence" value="ECO:0007669"/>
    <property type="project" value="UniProtKB-UniRule"/>
</dbReference>
<evidence type="ECO:0000256" key="6">
    <source>
        <dbReference type="ARBA" id="ARBA00044633"/>
    </source>
</evidence>
<dbReference type="STRING" id="1128398.Curi_c12210"/>
<dbReference type="NCBIfam" id="TIGR01356">
    <property type="entry name" value="aroA"/>
    <property type="match status" value="1"/>
</dbReference>
<comment type="caution">
    <text evidence="7">Lacks conserved residue(s) required for the propagation of feature annotation.</text>
</comment>
<dbReference type="PANTHER" id="PTHR21090">
    <property type="entry name" value="AROM/DEHYDROQUINATE SYNTHASE"/>
    <property type="match status" value="1"/>
</dbReference>
<feature type="binding site" evidence="7">
    <location>
        <position position="385"/>
    </location>
    <ligand>
        <name>phosphoenolpyruvate</name>
        <dbReference type="ChEBI" id="CHEBI:58702"/>
    </ligand>
</feature>
<dbReference type="InterPro" id="IPR001986">
    <property type="entry name" value="Enolpyruvate_Tfrase_dom"/>
</dbReference>
<dbReference type="KEGG" id="cad:Curi_c12210"/>
<evidence type="ECO:0000256" key="4">
    <source>
        <dbReference type="ARBA" id="ARBA00022679"/>
    </source>
</evidence>
<dbReference type="InterPro" id="IPR013792">
    <property type="entry name" value="RNA3'P_cycl/enolpyr_Trfase_a/b"/>
</dbReference>
<dbReference type="SUPFAM" id="SSF55205">
    <property type="entry name" value="EPT/RTPC-like"/>
    <property type="match status" value="1"/>
</dbReference>
<keyword evidence="10" id="KW-1185">Reference proteome</keyword>
<evidence type="ECO:0000259" key="8">
    <source>
        <dbReference type="Pfam" id="PF00275"/>
    </source>
</evidence>
<dbReference type="GO" id="GO:0008652">
    <property type="term" value="P:amino acid biosynthetic process"/>
    <property type="evidence" value="ECO:0007669"/>
    <property type="project" value="UniProtKB-KW"/>
</dbReference>
<evidence type="ECO:0000256" key="5">
    <source>
        <dbReference type="ARBA" id="ARBA00023141"/>
    </source>
</evidence>
<feature type="binding site" evidence="7">
    <location>
        <position position="171"/>
    </location>
    <ligand>
        <name>3-phosphoshikimate</name>
        <dbReference type="ChEBI" id="CHEBI:145989"/>
    </ligand>
</feature>
<comment type="catalytic activity">
    <reaction evidence="6">
        <text>3-phosphoshikimate + phosphoenolpyruvate = 5-O-(1-carboxyvinyl)-3-phosphoshikimate + phosphate</text>
        <dbReference type="Rhea" id="RHEA:21256"/>
        <dbReference type="ChEBI" id="CHEBI:43474"/>
        <dbReference type="ChEBI" id="CHEBI:57701"/>
        <dbReference type="ChEBI" id="CHEBI:58702"/>
        <dbReference type="ChEBI" id="CHEBI:145989"/>
        <dbReference type="EC" id="2.5.1.19"/>
    </reaction>
    <physiologicalReaction direction="left-to-right" evidence="6">
        <dbReference type="Rhea" id="RHEA:21257"/>
    </physiologicalReaction>
</comment>
<dbReference type="AlphaFoldDB" id="K0AZM3"/>
<evidence type="ECO:0000256" key="1">
    <source>
        <dbReference type="ARBA" id="ARBA00004811"/>
    </source>
</evidence>
<comment type="subunit">
    <text evidence="7">Monomer.</text>
</comment>
<dbReference type="OrthoDB" id="9809920at2"/>
<evidence type="ECO:0000313" key="9">
    <source>
        <dbReference type="EMBL" id="AFS78232.1"/>
    </source>
</evidence>
<feature type="binding site" evidence="7">
    <location>
        <position position="171"/>
    </location>
    <ligand>
        <name>phosphoenolpyruvate</name>
        <dbReference type="ChEBI" id="CHEBI:58702"/>
    </ligand>
</feature>
<dbReference type="GO" id="GO:0009073">
    <property type="term" value="P:aromatic amino acid family biosynthetic process"/>
    <property type="evidence" value="ECO:0007669"/>
    <property type="project" value="UniProtKB-KW"/>
</dbReference>
<dbReference type="PATRIC" id="fig|1128398.3.peg.1237"/>
<dbReference type="RefSeq" id="WP_014967369.1">
    <property type="nucleotide sequence ID" value="NC_018664.1"/>
</dbReference>
<gene>
    <name evidence="7 9" type="primary">aroA</name>
    <name evidence="9" type="ordered locus">Curi_c12210</name>
</gene>
<dbReference type="EMBL" id="CP003326">
    <property type="protein sequence ID" value="AFS78232.1"/>
    <property type="molecule type" value="Genomic_DNA"/>
</dbReference>
<evidence type="ECO:0000313" key="10">
    <source>
        <dbReference type="Proteomes" id="UP000006094"/>
    </source>
</evidence>
<dbReference type="HAMAP" id="MF_00210">
    <property type="entry name" value="EPSP_synth"/>
    <property type="match status" value="1"/>
</dbReference>
<dbReference type="GO" id="GO:0003866">
    <property type="term" value="F:3-phosphoshikimate 1-carboxyvinyltransferase activity"/>
    <property type="evidence" value="ECO:0007669"/>
    <property type="project" value="UniProtKB-UniRule"/>
</dbReference>
<accession>K0AZM3</accession>
<dbReference type="UniPathway" id="UPA00053">
    <property type="reaction ID" value="UER00089"/>
</dbReference>
<evidence type="ECO:0000256" key="7">
    <source>
        <dbReference type="HAMAP-Rule" id="MF_00210"/>
    </source>
</evidence>
<feature type="binding site" evidence="7">
    <location>
        <position position="126"/>
    </location>
    <ligand>
        <name>phosphoenolpyruvate</name>
        <dbReference type="ChEBI" id="CHEBI:58702"/>
    </ligand>
</feature>
<dbReference type="InterPro" id="IPR006264">
    <property type="entry name" value="EPSP_synthase"/>
</dbReference>
<dbReference type="PANTHER" id="PTHR21090:SF5">
    <property type="entry name" value="PENTAFUNCTIONAL AROM POLYPEPTIDE"/>
    <property type="match status" value="1"/>
</dbReference>
<dbReference type="InterPro" id="IPR036968">
    <property type="entry name" value="Enolpyruvate_Tfrase_sf"/>
</dbReference>
<organism evidence="9 10">
    <name type="scientific">Gottschalkia acidurici (strain ATCC 7906 / DSM 604 / BCRC 14475 / CIP 104303 / KCTC 5404 / NCIMB 10678 / 9a)</name>
    <name type="common">Clostridium acidurici</name>
    <dbReference type="NCBI Taxonomy" id="1128398"/>
    <lineage>
        <taxon>Bacteria</taxon>
        <taxon>Bacillati</taxon>
        <taxon>Bacillota</taxon>
        <taxon>Tissierellia</taxon>
        <taxon>Tissierellales</taxon>
        <taxon>Gottschalkiaceae</taxon>
        <taxon>Gottschalkia</taxon>
    </lineage>
</organism>